<keyword evidence="3" id="KW-0436">Ligase</keyword>
<dbReference type="Gene3D" id="3.10.20.70">
    <property type="entry name" value="Glutamine synthetase, N-terminal domain"/>
    <property type="match status" value="1"/>
</dbReference>
<reference evidence="8 9" key="1">
    <citation type="submission" date="2011-12" db="EMBL/GenBank/DDBJ databases">
        <authorList>
            <person name="Kriszt B."/>
            <person name="Tancsics A."/>
            <person name="Cserhati M."/>
            <person name="Toth A."/>
            <person name="Nagy I."/>
            <person name="Horvath B."/>
            <person name="Tamura T."/>
            <person name="Kukolya J."/>
            <person name="Szoboszlay S."/>
        </authorList>
    </citation>
    <scope>NUCLEOTIDE SEQUENCE [LARGE SCALE GENOMIC DNA]</scope>
    <source>
        <strain evidence="8 9">AK37</strain>
    </source>
</reference>
<dbReference type="Pfam" id="PF00120">
    <property type="entry name" value="Gln-synt_C"/>
    <property type="match status" value="1"/>
</dbReference>
<dbReference type="InterPro" id="IPR036651">
    <property type="entry name" value="Gln_synt_N_sf"/>
</dbReference>
<dbReference type="GO" id="GO:0006542">
    <property type="term" value="P:glutamine biosynthetic process"/>
    <property type="evidence" value="ECO:0007669"/>
    <property type="project" value="InterPro"/>
</dbReference>
<organism evidence="8 9">
    <name type="scientific">Rhodococcus pyridinivorans AK37</name>
    <dbReference type="NCBI Taxonomy" id="1114960"/>
    <lineage>
        <taxon>Bacteria</taxon>
        <taxon>Bacillati</taxon>
        <taxon>Actinomycetota</taxon>
        <taxon>Actinomycetes</taxon>
        <taxon>Mycobacteriales</taxon>
        <taxon>Nocardiaceae</taxon>
        <taxon>Rhodococcus</taxon>
    </lineage>
</organism>
<feature type="domain" description="GS catalytic" evidence="7">
    <location>
        <begin position="112"/>
        <end position="458"/>
    </location>
</feature>
<dbReference type="PROSITE" id="PS51987">
    <property type="entry name" value="GS_CATALYTIC"/>
    <property type="match status" value="1"/>
</dbReference>
<dbReference type="SUPFAM" id="SSF55931">
    <property type="entry name" value="Glutamine synthetase/guanido kinase"/>
    <property type="match status" value="1"/>
</dbReference>
<dbReference type="Proteomes" id="UP000005064">
    <property type="component" value="Unassembled WGS sequence"/>
</dbReference>
<evidence type="ECO:0000259" key="7">
    <source>
        <dbReference type="PROSITE" id="PS51987"/>
    </source>
</evidence>
<proteinExistence type="inferred from homology"/>
<dbReference type="PANTHER" id="PTHR43785:SF14">
    <property type="entry name" value="GLUTAMINE SYNTHETASE"/>
    <property type="match status" value="1"/>
</dbReference>
<sequence length="458" mass="50657">MTDLQFPAAETDVAALVDDLRSRGVKYAIASFVDMHGKPKGKFVPLNHLDRMIGGSELFTGAALDGLPQDLADEELSARPDVTRWFQAPWDPRLAYFPSLLVTEGELFDASSRNILHTQLEAAAELGYGFNLGIETEFFVFADTPDGRHDSVSERDTADKPCYDVATTVDNFGWLSELVDAMNDLGWDVYSFDHEDGQGQFEIDFTYSDAMTMADRLSFFRLMAGEITRRHGYFASFMPKPFGDRTGSGAHFNMSLSDLETGRNLFEPDGDDTYGAGVSPLAYHFTAGVLRHAKAIAAVIAPTVNSYKRLVRKGSMSGSTWAPVFVSYGDNNRTNMMRVPLGGGRVECRAADISCNPYLGAAFILAAGLEGIREGLDPGAPHGENLYDLTEAQIAQSGLQLLPRDLGEAIEEFKADSLARDVFGETLYNAFIDFKTAEWESYRDHVSSWESDRYLRFF</sequence>
<evidence type="ECO:0000256" key="3">
    <source>
        <dbReference type="ARBA" id="ARBA00022598"/>
    </source>
</evidence>
<dbReference type="InterPro" id="IPR014746">
    <property type="entry name" value="Gln_synth/guanido_kin_cat_dom"/>
</dbReference>
<dbReference type="AlphaFoldDB" id="H0JKD9"/>
<comment type="similarity">
    <text evidence="2 5 6">Belongs to the glutamine synthetase family.</text>
</comment>
<evidence type="ECO:0000256" key="6">
    <source>
        <dbReference type="RuleBase" id="RU000384"/>
    </source>
</evidence>
<dbReference type="GO" id="GO:0004356">
    <property type="term" value="F:glutamine synthetase activity"/>
    <property type="evidence" value="ECO:0007669"/>
    <property type="project" value="InterPro"/>
</dbReference>
<dbReference type="SUPFAM" id="SSF54368">
    <property type="entry name" value="Glutamine synthetase, N-terminal domain"/>
    <property type="match status" value="1"/>
</dbReference>
<dbReference type="NCBIfam" id="TIGR03105">
    <property type="entry name" value="gln_synth_III"/>
    <property type="match status" value="1"/>
</dbReference>
<accession>H0JKD9</accession>
<dbReference type="PROSITE" id="PS00181">
    <property type="entry name" value="GLNA_ATP"/>
    <property type="match status" value="1"/>
</dbReference>
<dbReference type="RefSeq" id="WP_006550026.1">
    <property type="nucleotide sequence ID" value="NZ_AHBW01000017.1"/>
</dbReference>
<protein>
    <submittedName>
        <fullName evidence="8">Glutamine synthetase, type III</fullName>
    </submittedName>
</protein>
<dbReference type="Gene3D" id="3.30.590.10">
    <property type="entry name" value="Glutamine synthetase/guanido kinase, catalytic domain"/>
    <property type="match status" value="1"/>
</dbReference>
<evidence type="ECO:0000313" key="9">
    <source>
        <dbReference type="Proteomes" id="UP000005064"/>
    </source>
</evidence>
<dbReference type="InterPro" id="IPR027303">
    <property type="entry name" value="Gln_synth_gly_rich_site"/>
</dbReference>
<evidence type="ECO:0000256" key="2">
    <source>
        <dbReference type="ARBA" id="ARBA00009897"/>
    </source>
</evidence>
<dbReference type="PATRIC" id="fig|1114960.4.peg.25"/>
<evidence type="ECO:0000256" key="1">
    <source>
        <dbReference type="ARBA" id="ARBA00001946"/>
    </source>
</evidence>
<dbReference type="PANTHER" id="PTHR43785">
    <property type="entry name" value="GAMMA-GLUTAMYLPUTRESCINE SYNTHETASE"/>
    <property type="match status" value="1"/>
</dbReference>
<dbReference type="EMBL" id="AHBW01000017">
    <property type="protein sequence ID" value="EHK86741.1"/>
    <property type="molecule type" value="Genomic_DNA"/>
</dbReference>
<evidence type="ECO:0000256" key="5">
    <source>
        <dbReference type="PROSITE-ProRule" id="PRU01331"/>
    </source>
</evidence>
<name>H0JKD9_9NOCA</name>
<evidence type="ECO:0000256" key="4">
    <source>
        <dbReference type="ARBA" id="ARBA00022842"/>
    </source>
</evidence>
<dbReference type="SMART" id="SM01230">
    <property type="entry name" value="Gln-synt_C"/>
    <property type="match status" value="1"/>
</dbReference>
<gene>
    <name evidence="8" type="ORF">AK37_00180</name>
</gene>
<dbReference type="InterPro" id="IPR017536">
    <property type="entry name" value="Glutamine_synthetase_typeIII"/>
</dbReference>
<comment type="cofactor">
    <cofactor evidence="1">
        <name>Mg(2+)</name>
        <dbReference type="ChEBI" id="CHEBI:18420"/>
    </cofactor>
</comment>
<evidence type="ECO:0000313" key="8">
    <source>
        <dbReference type="EMBL" id="EHK86741.1"/>
    </source>
</evidence>
<comment type="caution">
    <text evidence="8">The sequence shown here is derived from an EMBL/GenBank/DDBJ whole genome shotgun (WGS) entry which is preliminary data.</text>
</comment>
<keyword evidence="4" id="KW-0460">Magnesium</keyword>
<dbReference type="InterPro" id="IPR008146">
    <property type="entry name" value="Gln_synth_cat_dom"/>
</dbReference>